<dbReference type="InterPro" id="IPR050667">
    <property type="entry name" value="PPR-containing_protein"/>
</dbReference>
<dbReference type="InterPro" id="IPR002885">
    <property type="entry name" value="PPR_rpt"/>
</dbReference>
<dbReference type="OMA" id="GALCREN"/>
<gene>
    <name evidence="5" type="ORF">HannXRQ_Chr01g0014001</name>
    <name evidence="4" type="ORF">HanXRQr2_Chr01g0020601</name>
</gene>
<proteinExistence type="inferred from homology"/>
<dbReference type="EMBL" id="CM007890">
    <property type="protein sequence ID" value="OTG36996.1"/>
    <property type="molecule type" value="Genomic_DNA"/>
</dbReference>
<organism evidence="5 6">
    <name type="scientific">Helianthus annuus</name>
    <name type="common">Common sunflower</name>
    <dbReference type="NCBI Taxonomy" id="4232"/>
    <lineage>
        <taxon>Eukaryota</taxon>
        <taxon>Viridiplantae</taxon>
        <taxon>Streptophyta</taxon>
        <taxon>Embryophyta</taxon>
        <taxon>Tracheophyta</taxon>
        <taxon>Spermatophyta</taxon>
        <taxon>Magnoliopsida</taxon>
        <taxon>eudicotyledons</taxon>
        <taxon>Gunneridae</taxon>
        <taxon>Pentapetalae</taxon>
        <taxon>asterids</taxon>
        <taxon>campanulids</taxon>
        <taxon>Asterales</taxon>
        <taxon>Asteraceae</taxon>
        <taxon>Asteroideae</taxon>
        <taxon>Heliantheae alliance</taxon>
        <taxon>Heliantheae</taxon>
        <taxon>Helianthus</taxon>
    </lineage>
</organism>
<evidence type="ECO:0000256" key="2">
    <source>
        <dbReference type="ARBA" id="ARBA00022737"/>
    </source>
</evidence>
<evidence type="ECO:0000256" key="1">
    <source>
        <dbReference type="ARBA" id="ARBA00007626"/>
    </source>
</evidence>
<evidence type="ECO:0000313" key="6">
    <source>
        <dbReference type="Proteomes" id="UP000215914"/>
    </source>
</evidence>
<dbReference type="InParanoid" id="A0A251VPI5"/>
<dbReference type="EMBL" id="MNCJ02000316">
    <property type="protein sequence ID" value="KAF5821931.1"/>
    <property type="molecule type" value="Genomic_DNA"/>
</dbReference>
<dbReference type="PROSITE" id="PS51375">
    <property type="entry name" value="PPR"/>
    <property type="match status" value="4"/>
</dbReference>
<dbReference type="Gramene" id="mRNA:HanXRQr2_Chr01g0020601">
    <property type="protein sequence ID" value="mRNA:HanXRQr2_Chr01g0020601"/>
    <property type="gene ID" value="HanXRQr2_Chr01g0020601"/>
</dbReference>
<dbReference type="NCBIfam" id="TIGR00756">
    <property type="entry name" value="PPR"/>
    <property type="match status" value="3"/>
</dbReference>
<reference evidence="4 6" key="1">
    <citation type="journal article" date="2017" name="Nature">
        <title>The sunflower genome provides insights into oil metabolism, flowering and Asterid evolution.</title>
        <authorList>
            <person name="Badouin H."/>
            <person name="Gouzy J."/>
            <person name="Grassa C.J."/>
            <person name="Murat F."/>
            <person name="Staton S.E."/>
            <person name="Cottret L."/>
            <person name="Lelandais-Briere C."/>
            <person name="Owens G.L."/>
            <person name="Carrere S."/>
            <person name="Mayjonade B."/>
            <person name="Legrand L."/>
            <person name="Gill N."/>
            <person name="Kane N.C."/>
            <person name="Bowers J.E."/>
            <person name="Hubner S."/>
            <person name="Bellec A."/>
            <person name="Berard A."/>
            <person name="Berges H."/>
            <person name="Blanchet N."/>
            <person name="Boniface M.C."/>
            <person name="Brunel D."/>
            <person name="Catrice O."/>
            <person name="Chaidir N."/>
            <person name="Claudel C."/>
            <person name="Donnadieu C."/>
            <person name="Faraut T."/>
            <person name="Fievet G."/>
            <person name="Helmstetter N."/>
            <person name="King M."/>
            <person name="Knapp S.J."/>
            <person name="Lai Z."/>
            <person name="Le Paslier M.C."/>
            <person name="Lippi Y."/>
            <person name="Lorenzon L."/>
            <person name="Mandel J.R."/>
            <person name="Marage G."/>
            <person name="Marchand G."/>
            <person name="Marquand E."/>
            <person name="Bret-Mestries E."/>
            <person name="Morien E."/>
            <person name="Nambeesan S."/>
            <person name="Nguyen T."/>
            <person name="Pegot-Espagnet P."/>
            <person name="Pouilly N."/>
            <person name="Raftis F."/>
            <person name="Sallet E."/>
            <person name="Schiex T."/>
            <person name="Thomas J."/>
            <person name="Vandecasteele C."/>
            <person name="Vares D."/>
            <person name="Vear F."/>
            <person name="Vautrin S."/>
            <person name="Crespi M."/>
            <person name="Mangin B."/>
            <person name="Burke J.M."/>
            <person name="Salse J."/>
            <person name="Munos S."/>
            <person name="Vincourt P."/>
            <person name="Rieseberg L.H."/>
            <person name="Langlade N.B."/>
        </authorList>
    </citation>
    <scope>NUCLEOTIDE SEQUENCE [LARGE SCALE GENOMIC DNA]</scope>
    <source>
        <strain evidence="6">cv. SF193</strain>
        <tissue evidence="4">Leaves</tissue>
    </source>
</reference>
<reference evidence="4" key="3">
    <citation type="submission" date="2020-06" db="EMBL/GenBank/DDBJ databases">
        <title>Helianthus annuus Genome sequencing and assembly Release 2.</title>
        <authorList>
            <person name="Gouzy J."/>
            <person name="Langlade N."/>
            <person name="Munos S."/>
        </authorList>
    </citation>
    <scope>NUCLEOTIDE SEQUENCE</scope>
    <source>
        <tissue evidence="4">Leaves</tissue>
    </source>
</reference>
<dbReference type="STRING" id="4232.A0A251VPI5"/>
<name>A0A251VPI5_HELAN</name>
<dbReference type="Gene3D" id="1.25.40.10">
    <property type="entry name" value="Tetratricopeptide repeat domain"/>
    <property type="match status" value="4"/>
</dbReference>
<comment type="similarity">
    <text evidence="1">Belongs to the PPR family. P subfamily.</text>
</comment>
<evidence type="ECO:0000313" key="4">
    <source>
        <dbReference type="EMBL" id="KAF5821931.1"/>
    </source>
</evidence>
<evidence type="ECO:0000256" key="3">
    <source>
        <dbReference type="PROSITE-ProRule" id="PRU00708"/>
    </source>
</evidence>
<keyword evidence="2" id="KW-0677">Repeat</keyword>
<feature type="repeat" description="PPR" evidence="3">
    <location>
        <begin position="460"/>
        <end position="494"/>
    </location>
</feature>
<dbReference type="PANTHER" id="PTHR47939">
    <property type="entry name" value="MEMBRANE-ASSOCIATED SALT-INDUCIBLE PROTEIN-LIKE"/>
    <property type="match status" value="1"/>
</dbReference>
<feature type="repeat" description="PPR" evidence="3">
    <location>
        <begin position="316"/>
        <end position="350"/>
    </location>
</feature>
<reference evidence="5" key="2">
    <citation type="submission" date="2017-02" db="EMBL/GenBank/DDBJ databases">
        <title>Sunflower complete genome.</title>
        <authorList>
            <person name="Langlade N."/>
            <person name="Munos S."/>
        </authorList>
    </citation>
    <scope>NUCLEOTIDE SEQUENCE [LARGE SCALE GENOMIC DNA]</scope>
    <source>
        <tissue evidence="5">Leaves</tissue>
    </source>
</reference>
<dbReference type="InterPro" id="IPR011990">
    <property type="entry name" value="TPR-like_helical_dom_sf"/>
</dbReference>
<keyword evidence="6" id="KW-1185">Reference proteome</keyword>
<dbReference type="Pfam" id="PF13041">
    <property type="entry name" value="PPR_2"/>
    <property type="match status" value="1"/>
</dbReference>
<feature type="repeat" description="PPR" evidence="3">
    <location>
        <begin position="220"/>
        <end position="254"/>
    </location>
</feature>
<sequence length="518" mass="58905">MMKLPRRPLSLLFSASFSTVPPVPSPSLTFLQSVLNQIKHLSTNPKHYPSLTTLDSLLTNTHMLNPATSLIIIDYLTKINKLSRAKTLISHLNSSGTVSQPFLYSLLFNFLLKDSPINQIESLWADICGSVKRLNFSFSDYVILVCKFGELSEVKDVYDRIFMDGGSCCLDRQSYVALSAALCSLNEGFLAKNVVNEMYDKGMVADLALRKLVKNGFVVDICVYGSWIHGLCKSGKYREADKLFRKLLKRGSVKKFGEEKKELKEGRRAIFQLNCEGVVPELMAYECYFRALCNAMKLDDAEVLLKKMMSGRALPEICVYGSFIKALFRSGRDEDAMKFFKAQRKKGLVRVDEIVTYVIMGLCENGKSDDALRLFDEILTVNGFVNGSYVCNIILGSYWKHDGVSKAELFFERWRLNEGRYGKLDVTSYTIMFNGYCSGNDVRKAVMVFEEMLKRKMAVNGALYERVIRLLCDRGRANEAFRYLNDMIENGHLVFCKRWRTLFQSVFSIKGHRVLIGC</sequence>
<dbReference type="AlphaFoldDB" id="A0A251VPI5"/>
<dbReference type="Pfam" id="PF01535">
    <property type="entry name" value="PPR"/>
    <property type="match status" value="4"/>
</dbReference>
<dbReference type="GO" id="GO:0003729">
    <property type="term" value="F:mRNA binding"/>
    <property type="evidence" value="ECO:0000318"/>
    <property type="project" value="GO_Central"/>
</dbReference>
<protein>
    <submittedName>
        <fullName evidence="5">Putative pentatricopeptide repeat protein</fullName>
    </submittedName>
    <submittedName>
        <fullName evidence="4">Tetratricopeptide-like helical domain superfamily</fullName>
    </submittedName>
</protein>
<evidence type="ECO:0000313" key="5">
    <source>
        <dbReference type="EMBL" id="OTG36996.1"/>
    </source>
</evidence>
<dbReference type="Proteomes" id="UP000215914">
    <property type="component" value="Chromosome 1"/>
</dbReference>
<feature type="repeat" description="PPR" evidence="3">
    <location>
        <begin position="425"/>
        <end position="459"/>
    </location>
</feature>
<dbReference type="PANTHER" id="PTHR47939:SF13">
    <property type="entry name" value="OS03G0201400 PROTEIN"/>
    <property type="match status" value="1"/>
</dbReference>
<accession>A0A251VPI5</accession>